<dbReference type="AlphaFoldDB" id="A0AAV9X575"/>
<gene>
    <name evidence="2" type="ORF">TWF694_011349</name>
</gene>
<keyword evidence="1" id="KW-0732">Signal</keyword>
<organism evidence="2 3">
    <name type="scientific">Orbilia ellipsospora</name>
    <dbReference type="NCBI Taxonomy" id="2528407"/>
    <lineage>
        <taxon>Eukaryota</taxon>
        <taxon>Fungi</taxon>
        <taxon>Dikarya</taxon>
        <taxon>Ascomycota</taxon>
        <taxon>Pezizomycotina</taxon>
        <taxon>Orbiliomycetes</taxon>
        <taxon>Orbiliales</taxon>
        <taxon>Orbiliaceae</taxon>
        <taxon>Orbilia</taxon>
    </lineage>
</organism>
<dbReference type="EMBL" id="JAVHJO010000009">
    <property type="protein sequence ID" value="KAK6537151.1"/>
    <property type="molecule type" value="Genomic_DNA"/>
</dbReference>
<feature type="chain" id="PRO_5044024291" evidence="1">
    <location>
        <begin position="18"/>
        <end position="72"/>
    </location>
</feature>
<proteinExistence type="predicted"/>
<dbReference type="Proteomes" id="UP001365542">
    <property type="component" value="Unassembled WGS sequence"/>
</dbReference>
<sequence length="72" mass="7520">MKPVYLAISLLAATATALPATFEAGLSKLNARNCLVIPVECSTDKQCQVCGNKLVCVKANPTDARGLCEPPS</sequence>
<evidence type="ECO:0000256" key="1">
    <source>
        <dbReference type="SAM" id="SignalP"/>
    </source>
</evidence>
<evidence type="ECO:0000313" key="3">
    <source>
        <dbReference type="Proteomes" id="UP001365542"/>
    </source>
</evidence>
<evidence type="ECO:0000313" key="2">
    <source>
        <dbReference type="EMBL" id="KAK6537151.1"/>
    </source>
</evidence>
<accession>A0AAV9X575</accession>
<feature type="signal peptide" evidence="1">
    <location>
        <begin position="1"/>
        <end position="17"/>
    </location>
</feature>
<comment type="caution">
    <text evidence="2">The sequence shown here is derived from an EMBL/GenBank/DDBJ whole genome shotgun (WGS) entry which is preliminary data.</text>
</comment>
<keyword evidence="3" id="KW-1185">Reference proteome</keyword>
<protein>
    <submittedName>
        <fullName evidence="2">Uncharacterized protein</fullName>
    </submittedName>
</protein>
<reference evidence="2 3" key="1">
    <citation type="submission" date="2019-10" db="EMBL/GenBank/DDBJ databases">
        <authorList>
            <person name="Palmer J.M."/>
        </authorList>
    </citation>
    <scope>NUCLEOTIDE SEQUENCE [LARGE SCALE GENOMIC DNA]</scope>
    <source>
        <strain evidence="2 3">TWF694</strain>
    </source>
</reference>
<name>A0AAV9X575_9PEZI</name>